<gene>
    <name evidence="5" type="ORF">AVENP_1887</name>
</gene>
<evidence type="ECO:0000256" key="2">
    <source>
        <dbReference type="ARBA" id="ARBA00034247"/>
    </source>
</evidence>
<dbReference type="InterPro" id="IPR003018">
    <property type="entry name" value="GAF"/>
</dbReference>
<dbReference type="InterPro" id="IPR035965">
    <property type="entry name" value="PAS-like_dom_sf"/>
</dbReference>
<dbReference type="AlphaFoldDB" id="A0AAE7BBN6"/>
<keyword evidence="6" id="KW-1185">Reference proteome</keyword>
<dbReference type="Pfam" id="PF00990">
    <property type="entry name" value="GGDEF"/>
    <property type="match status" value="1"/>
</dbReference>
<protein>
    <recommendedName>
        <fullName evidence="1">diguanylate cyclase</fullName>
        <ecNumber evidence="1">2.7.7.65</ecNumber>
    </recommendedName>
</protein>
<dbReference type="Gene3D" id="3.30.450.40">
    <property type="match status" value="1"/>
</dbReference>
<dbReference type="PROSITE" id="PS50887">
    <property type="entry name" value="GGDEF"/>
    <property type="match status" value="1"/>
</dbReference>
<dbReference type="Pfam" id="PF10114">
    <property type="entry name" value="PocR"/>
    <property type="match status" value="1"/>
</dbReference>
<dbReference type="PROSITE" id="PS50112">
    <property type="entry name" value="PAS"/>
    <property type="match status" value="1"/>
</dbReference>
<dbReference type="Gene3D" id="3.30.70.270">
    <property type="match status" value="1"/>
</dbReference>
<organism evidence="5 6">
    <name type="scientific">Arcobacter venerupis</name>
    <dbReference type="NCBI Taxonomy" id="1054033"/>
    <lineage>
        <taxon>Bacteria</taxon>
        <taxon>Pseudomonadati</taxon>
        <taxon>Campylobacterota</taxon>
        <taxon>Epsilonproteobacteria</taxon>
        <taxon>Campylobacterales</taxon>
        <taxon>Arcobacteraceae</taxon>
        <taxon>Arcobacter</taxon>
    </lineage>
</organism>
<dbReference type="InterPro" id="IPR000160">
    <property type="entry name" value="GGDEF_dom"/>
</dbReference>
<evidence type="ECO:0000313" key="6">
    <source>
        <dbReference type="Proteomes" id="UP000503482"/>
    </source>
</evidence>
<comment type="catalytic activity">
    <reaction evidence="2">
        <text>2 GTP = 3',3'-c-di-GMP + 2 diphosphate</text>
        <dbReference type="Rhea" id="RHEA:24898"/>
        <dbReference type="ChEBI" id="CHEBI:33019"/>
        <dbReference type="ChEBI" id="CHEBI:37565"/>
        <dbReference type="ChEBI" id="CHEBI:58805"/>
        <dbReference type="EC" id="2.7.7.65"/>
    </reaction>
</comment>
<evidence type="ECO:0000313" key="5">
    <source>
        <dbReference type="EMBL" id="QKF67429.1"/>
    </source>
</evidence>
<dbReference type="CDD" id="cd01949">
    <property type="entry name" value="GGDEF"/>
    <property type="match status" value="1"/>
</dbReference>
<feature type="domain" description="PAS" evidence="3">
    <location>
        <begin position="195"/>
        <end position="237"/>
    </location>
</feature>
<dbReference type="PANTHER" id="PTHR45138">
    <property type="entry name" value="REGULATORY COMPONENTS OF SENSORY TRANSDUCTION SYSTEM"/>
    <property type="match status" value="1"/>
</dbReference>
<dbReference type="KEGG" id="avp:AVENP_1887"/>
<dbReference type="SUPFAM" id="SSF55073">
    <property type="entry name" value="Nucleotide cyclase"/>
    <property type="match status" value="1"/>
</dbReference>
<dbReference type="Gene3D" id="3.30.450.20">
    <property type="entry name" value="PAS domain"/>
    <property type="match status" value="1"/>
</dbReference>
<dbReference type="NCBIfam" id="TIGR00229">
    <property type="entry name" value="sensory_box"/>
    <property type="match status" value="1"/>
</dbReference>
<feature type="domain" description="GGDEF" evidence="4">
    <location>
        <begin position="522"/>
        <end position="653"/>
    </location>
</feature>
<name>A0AAE7BBN6_9BACT</name>
<evidence type="ECO:0000259" key="3">
    <source>
        <dbReference type="PROSITE" id="PS50112"/>
    </source>
</evidence>
<dbReference type="GO" id="GO:0052621">
    <property type="term" value="F:diguanylate cyclase activity"/>
    <property type="evidence" value="ECO:0007669"/>
    <property type="project" value="UniProtKB-EC"/>
</dbReference>
<dbReference type="PANTHER" id="PTHR45138:SF9">
    <property type="entry name" value="DIGUANYLATE CYCLASE DGCM-RELATED"/>
    <property type="match status" value="1"/>
</dbReference>
<dbReference type="InterPro" id="IPR029016">
    <property type="entry name" value="GAF-like_dom_sf"/>
</dbReference>
<dbReference type="SUPFAM" id="SSF55781">
    <property type="entry name" value="GAF domain-like"/>
    <property type="match status" value="1"/>
</dbReference>
<dbReference type="Proteomes" id="UP000503482">
    <property type="component" value="Chromosome"/>
</dbReference>
<dbReference type="InterPro" id="IPR043128">
    <property type="entry name" value="Rev_trsase/Diguanyl_cyclase"/>
</dbReference>
<dbReference type="InterPro" id="IPR000014">
    <property type="entry name" value="PAS"/>
</dbReference>
<dbReference type="EC" id="2.7.7.65" evidence="1"/>
<dbReference type="RefSeq" id="WP_172664275.1">
    <property type="nucleotide sequence ID" value="NZ_CP053840.1"/>
</dbReference>
<dbReference type="InterPro" id="IPR018771">
    <property type="entry name" value="PocR_dom"/>
</dbReference>
<dbReference type="SMART" id="SM00065">
    <property type="entry name" value="GAF"/>
    <property type="match status" value="1"/>
</dbReference>
<evidence type="ECO:0000259" key="4">
    <source>
        <dbReference type="PROSITE" id="PS50887"/>
    </source>
</evidence>
<dbReference type="EMBL" id="CP053840">
    <property type="protein sequence ID" value="QKF67429.1"/>
    <property type="molecule type" value="Genomic_DNA"/>
</dbReference>
<dbReference type="SUPFAM" id="SSF55785">
    <property type="entry name" value="PYP-like sensor domain (PAS domain)"/>
    <property type="match status" value="1"/>
</dbReference>
<dbReference type="NCBIfam" id="TIGR00254">
    <property type="entry name" value="GGDEF"/>
    <property type="match status" value="1"/>
</dbReference>
<dbReference type="CDD" id="cd00130">
    <property type="entry name" value="PAS"/>
    <property type="match status" value="1"/>
</dbReference>
<evidence type="ECO:0000256" key="1">
    <source>
        <dbReference type="ARBA" id="ARBA00012528"/>
    </source>
</evidence>
<dbReference type="InterPro" id="IPR050469">
    <property type="entry name" value="Diguanylate_Cyclase"/>
</dbReference>
<accession>A0AAE7BBN6</accession>
<dbReference type="FunFam" id="3.30.70.270:FF:000001">
    <property type="entry name" value="Diguanylate cyclase domain protein"/>
    <property type="match status" value="1"/>
</dbReference>
<dbReference type="InterPro" id="IPR029787">
    <property type="entry name" value="Nucleotide_cyclase"/>
</dbReference>
<reference evidence="5 6" key="1">
    <citation type="submission" date="2020-05" db="EMBL/GenBank/DDBJ databases">
        <title>Complete genome sequencing of Campylobacter and Arcobacter type strains.</title>
        <authorList>
            <person name="Miller W.G."/>
            <person name="Yee E."/>
        </authorList>
    </citation>
    <scope>NUCLEOTIDE SEQUENCE [LARGE SCALE GENOMIC DNA]</scope>
    <source>
        <strain evidence="5 6">LMG 26156</strain>
    </source>
</reference>
<dbReference type="Pfam" id="PF13188">
    <property type="entry name" value="PAS_8"/>
    <property type="match status" value="1"/>
</dbReference>
<sequence>MQNNFIMSNDKKYNFSELVDIAEFEEILISFYKATGIPNALVGKDGKIIFQTGWIDACALFHRANIETNSRCLESNYALMENVSNGKVSSAYCKNGLIDYATPIVIEDQILATLFLGQVLNEAPNIKFFQNQAQEFNYDETEYLKAIKSVPIISKEKMKSNMDCVVRMAQILAKNGLAKLRESELSNDLHKSTKEKIQLKDILDFSPVGISWSDINGDIEYVNHKFIELFGYTLDDIPTIETWYKKAYSDLRYQKDEIKSWHRDILLSGKINKPIHISEREVTINCKDGSERRVLVNISWLGEKCLANFNDITEHWKSELRNRTHDSMLEMVAKDSSLSDILHTIVKNIELEDSASLCSILLLDKEGKKLLLGASPSLPDFYNNAINGTTIGLGVGSCGTAAFLASRVIVEDITTHEYWKPYKGLALKAGLISCWSEPIISSIGNVLGTFAIYHKEKKSPTSNDIERITFAANLAAIAIENRNARKELEHRAYSDYLTGLSNRRYFIEQAELELSRYNRYSGELSLLMFDIDFFKKINDTYGHNIGDLVLQKIADISRMILRDIDILGRIGGEEFAVLLPETNLEDSIKVAERMRIEILNAKLVLDKKRIVYFTASFGVVAANNNSTIDDLLIKADKALYKAKNAGRNRVCTY</sequence>
<dbReference type="Pfam" id="PF13185">
    <property type="entry name" value="GAF_2"/>
    <property type="match status" value="1"/>
</dbReference>
<dbReference type="SMART" id="SM00267">
    <property type="entry name" value="GGDEF"/>
    <property type="match status" value="1"/>
</dbReference>
<proteinExistence type="predicted"/>